<sequence length="116" mass="13526">MKTEPELRLIKADDVVVISELESGRMEVVKVDNVPERKMTTDVNGNSKPLLTVVRHMRELHKQHQDKLEDITSRFDGIKVTLSEKVDTLRSECERLRERARHCEDALQRDSDFKVQ</sequence>
<proteinExistence type="predicted"/>
<evidence type="ECO:0000256" key="1">
    <source>
        <dbReference type="SAM" id="Coils"/>
    </source>
</evidence>
<protein>
    <submittedName>
        <fullName evidence="2">Uncharacterized protein</fullName>
    </submittedName>
</protein>
<evidence type="ECO:0000313" key="3">
    <source>
        <dbReference type="Proteomes" id="UP001164746"/>
    </source>
</evidence>
<keyword evidence="1" id="KW-0175">Coiled coil</keyword>
<reference evidence="2" key="1">
    <citation type="submission" date="2022-11" db="EMBL/GenBank/DDBJ databases">
        <title>Centuries of genome instability and evolution in soft-shell clam transmissible cancer (bioRxiv).</title>
        <authorList>
            <person name="Hart S.F.M."/>
            <person name="Yonemitsu M.A."/>
            <person name="Giersch R.M."/>
            <person name="Beal B.F."/>
            <person name="Arriagada G."/>
            <person name="Davis B.W."/>
            <person name="Ostrander E.A."/>
            <person name="Goff S.P."/>
            <person name="Metzger M.J."/>
        </authorList>
    </citation>
    <scope>NUCLEOTIDE SEQUENCE</scope>
    <source>
        <strain evidence="2">MELC-2E11</strain>
        <tissue evidence="2">Siphon/mantle</tissue>
    </source>
</reference>
<feature type="coiled-coil region" evidence="1">
    <location>
        <begin position="79"/>
        <end position="106"/>
    </location>
</feature>
<feature type="non-terminal residue" evidence="2">
    <location>
        <position position="1"/>
    </location>
</feature>
<gene>
    <name evidence="2" type="ORF">MAR_023746</name>
</gene>
<keyword evidence="3" id="KW-1185">Reference proteome</keyword>
<dbReference type="EMBL" id="CP111014">
    <property type="protein sequence ID" value="WAQ99373.1"/>
    <property type="molecule type" value="Genomic_DNA"/>
</dbReference>
<name>A0ABY7DTE7_MYAAR</name>
<accession>A0ABY7DTE7</accession>
<organism evidence="2 3">
    <name type="scientific">Mya arenaria</name>
    <name type="common">Soft-shell clam</name>
    <dbReference type="NCBI Taxonomy" id="6604"/>
    <lineage>
        <taxon>Eukaryota</taxon>
        <taxon>Metazoa</taxon>
        <taxon>Spiralia</taxon>
        <taxon>Lophotrochozoa</taxon>
        <taxon>Mollusca</taxon>
        <taxon>Bivalvia</taxon>
        <taxon>Autobranchia</taxon>
        <taxon>Heteroconchia</taxon>
        <taxon>Euheterodonta</taxon>
        <taxon>Imparidentia</taxon>
        <taxon>Neoheterodontei</taxon>
        <taxon>Myida</taxon>
        <taxon>Myoidea</taxon>
        <taxon>Myidae</taxon>
        <taxon>Mya</taxon>
    </lineage>
</organism>
<evidence type="ECO:0000313" key="2">
    <source>
        <dbReference type="EMBL" id="WAQ99373.1"/>
    </source>
</evidence>
<dbReference type="Proteomes" id="UP001164746">
    <property type="component" value="Chromosome 3"/>
</dbReference>